<keyword evidence="4 10" id="KW-0812">Transmembrane</keyword>
<dbReference type="GeneTree" id="ENSGT01000000216449"/>
<evidence type="ECO:0000256" key="3">
    <source>
        <dbReference type="ARBA" id="ARBA00010117"/>
    </source>
</evidence>
<keyword evidence="6" id="KW-0809">Transit peptide</keyword>
<dbReference type="PANTHER" id="PTHR16717:SF5">
    <property type="entry name" value="CYTOCHROME C OXIDASE SUBUNIT 8, ISOFORM A"/>
    <property type="match status" value="1"/>
</dbReference>
<evidence type="ECO:0000313" key="12">
    <source>
        <dbReference type="Proteomes" id="UP000001646"/>
    </source>
</evidence>
<feature type="transmembrane region" description="Helical" evidence="10">
    <location>
        <begin position="38"/>
        <end position="58"/>
    </location>
</feature>
<dbReference type="AlphaFoldDB" id="A0A803TXN1"/>
<evidence type="ECO:0000256" key="7">
    <source>
        <dbReference type="ARBA" id="ARBA00022989"/>
    </source>
</evidence>
<comment type="pathway">
    <text evidence="2">Energy metabolism; oxidative phosphorylation.</text>
</comment>
<dbReference type="GO" id="GO:0006123">
    <property type="term" value="P:mitochondrial electron transport, cytochrome c to oxygen"/>
    <property type="evidence" value="ECO:0007669"/>
    <property type="project" value="InterPro"/>
</dbReference>
<keyword evidence="5" id="KW-0999">Mitochondrion inner membrane</keyword>
<dbReference type="Gene3D" id="4.10.81.10">
    <property type="entry name" value="Cytochrome c oxidase, subunit 8"/>
    <property type="match status" value="1"/>
</dbReference>
<comment type="subcellular location">
    <subcellularLocation>
        <location evidence="1">Mitochondrion inner membrane</location>
        <topology evidence="1">Single-pass membrane protein</topology>
    </subcellularLocation>
</comment>
<name>A0A803TXN1_ANOCA</name>
<organism evidence="11 12">
    <name type="scientific">Anolis carolinensis</name>
    <name type="common">Green anole</name>
    <name type="synonym">American chameleon</name>
    <dbReference type="NCBI Taxonomy" id="28377"/>
    <lineage>
        <taxon>Eukaryota</taxon>
        <taxon>Metazoa</taxon>
        <taxon>Chordata</taxon>
        <taxon>Craniata</taxon>
        <taxon>Vertebrata</taxon>
        <taxon>Euteleostomi</taxon>
        <taxon>Lepidosauria</taxon>
        <taxon>Squamata</taxon>
        <taxon>Bifurcata</taxon>
        <taxon>Unidentata</taxon>
        <taxon>Episquamata</taxon>
        <taxon>Toxicofera</taxon>
        <taxon>Iguania</taxon>
        <taxon>Dactyloidae</taxon>
        <taxon>Anolis</taxon>
    </lineage>
</organism>
<dbReference type="UniPathway" id="UPA00705"/>
<sequence>MLSLSLTGYLLHLHTVFSSELKATFNFHKPNGIDQCEQVIALSVMFAAFLIPSGWVLSHLEDYKNHSRE</sequence>
<protein>
    <recommendedName>
        <fullName evidence="13">Cytochrome c oxidase subunit 8A, mitochondrial</fullName>
    </recommendedName>
</protein>
<evidence type="ECO:0000256" key="2">
    <source>
        <dbReference type="ARBA" id="ARBA00004673"/>
    </source>
</evidence>
<keyword evidence="9 10" id="KW-0472">Membrane</keyword>
<evidence type="ECO:0000256" key="9">
    <source>
        <dbReference type="ARBA" id="ARBA00023136"/>
    </source>
</evidence>
<evidence type="ECO:0000256" key="6">
    <source>
        <dbReference type="ARBA" id="ARBA00022946"/>
    </source>
</evidence>
<reference evidence="11 12" key="1">
    <citation type="submission" date="2009-12" db="EMBL/GenBank/DDBJ databases">
        <title>The Genome Sequence of Anolis carolinensis (Green Anole Lizard).</title>
        <authorList>
            <consortium name="The Genome Sequencing Platform"/>
            <person name="Di Palma F."/>
            <person name="Alfoldi J."/>
            <person name="Heiman D."/>
            <person name="Young S."/>
            <person name="Grabherr M."/>
            <person name="Johnson J."/>
            <person name="Lander E.S."/>
            <person name="Lindblad-Toh K."/>
        </authorList>
    </citation>
    <scope>NUCLEOTIDE SEQUENCE [LARGE SCALE GENOMIC DNA]</scope>
    <source>
        <strain evidence="11 12">JBL SC #1</strain>
    </source>
</reference>
<evidence type="ECO:0000256" key="5">
    <source>
        <dbReference type="ARBA" id="ARBA00022792"/>
    </source>
</evidence>
<dbReference type="GO" id="GO:0005743">
    <property type="term" value="C:mitochondrial inner membrane"/>
    <property type="evidence" value="ECO:0007669"/>
    <property type="project" value="UniProtKB-SubCell"/>
</dbReference>
<dbReference type="FunCoup" id="A0A803TXN1">
    <property type="interactions" value="48"/>
</dbReference>
<dbReference type="GO" id="GO:0045277">
    <property type="term" value="C:respiratory chain complex IV"/>
    <property type="evidence" value="ECO:0007669"/>
    <property type="project" value="InterPro"/>
</dbReference>
<dbReference type="Proteomes" id="UP000001646">
    <property type="component" value="Chromosome 1"/>
</dbReference>
<comment type="similarity">
    <text evidence="3">Belongs to the cytochrome c oxidase VIII family.</text>
</comment>
<keyword evidence="8" id="KW-0496">Mitochondrion</keyword>
<evidence type="ECO:0000313" key="11">
    <source>
        <dbReference type="Ensembl" id="ENSACAP00000039971.1"/>
    </source>
</evidence>
<dbReference type="Pfam" id="PF02285">
    <property type="entry name" value="COX8"/>
    <property type="match status" value="1"/>
</dbReference>
<dbReference type="InParanoid" id="A0A803TXN1"/>
<dbReference type="InterPro" id="IPR003205">
    <property type="entry name" value="Cyt_c_oxidase_su8"/>
</dbReference>
<evidence type="ECO:0000256" key="8">
    <source>
        <dbReference type="ARBA" id="ARBA00023128"/>
    </source>
</evidence>
<accession>A0A803TXN1</accession>
<keyword evidence="7 10" id="KW-1133">Transmembrane helix</keyword>
<evidence type="ECO:0008006" key="13">
    <source>
        <dbReference type="Google" id="ProtNLM"/>
    </source>
</evidence>
<reference evidence="11" key="2">
    <citation type="submission" date="2025-08" db="UniProtKB">
        <authorList>
            <consortium name="Ensembl"/>
        </authorList>
    </citation>
    <scope>IDENTIFICATION</scope>
</reference>
<evidence type="ECO:0000256" key="1">
    <source>
        <dbReference type="ARBA" id="ARBA00004434"/>
    </source>
</evidence>
<dbReference type="InterPro" id="IPR036548">
    <property type="entry name" value="Cyt_c_oxidase_su8_sf"/>
</dbReference>
<evidence type="ECO:0000256" key="4">
    <source>
        <dbReference type="ARBA" id="ARBA00022692"/>
    </source>
</evidence>
<proteinExistence type="inferred from homology"/>
<dbReference type="SUPFAM" id="SSF81431">
    <property type="entry name" value="Mitochondrial cytochrome c oxidase subunit VIIIb (aka IX)"/>
    <property type="match status" value="1"/>
</dbReference>
<reference evidence="11" key="3">
    <citation type="submission" date="2025-09" db="UniProtKB">
        <authorList>
            <consortium name="Ensembl"/>
        </authorList>
    </citation>
    <scope>IDENTIFICATION</scope>
</reference>
<evidence type="ECO:0000256" key="10">
    <source>
        <dbReference type="SAM" id="Phobius"/>
    </source>
</evidence>
<dbReference type="Ensembl" id="ENSACAT00000038751.1">
    <property type="protein sequence ID" value="ENSACAP00000039971.1"/>
    <property type="gene ID" value="ENSACAG00000043981.1"/>
</dbReference>
<dbReference type="PANTHER" id="PTHR16717">
    <property type="entry name" value="CYTOCHROME C OXIDASE POLYPEPTIDE VIII"/>
    <property type="match status" value="1"/>
</dbReference>
<keyword evidence="12" id="KW-1185">Reference proteome</keyword>